<dbReference type="HAMAP" id="MF_02220">
    <property type="entry name" value="XylB"/>
    <property type="match status" value="1"/>
</dbReference>
<evidence type="ECO:0000256" key="8">
    <source>
        <dbReference type="HAMAP-Rule" id="MF_02220"/>
    </source>
</evidence>
<dbReference type="PANTHER" id="PTHR43095">
    <property type="entry name" value="SUGAR KINASE"/>
    <property type="match status" value="1"/>
</dbReference>
<evidence type="ECO:0000256" key="10">
    <source>
        <dbReference type="RuleBase" id="RU364073"/>
    </source>
</evidence>
<dbReference type="InterPro" id="IPR043129">
    <property type="entry name" value="ATPase_NBD"/>
</dbReference>
<evidence type="ECO:0000259" key="12">
    <source>
        <dbReference type="Pfam" id="PF02782"/>
    </source>
</evidence>
<gene>
    <name evidence="8 10" type="primary">xylB</name>
    <name evidence="13" type="ORF">SE16_08270</name>
</gene>
<dbReference type="CDD" id="cd07808">
    <property type="entry name" value="ASKHA_NBD_FGGY_EcXK-like"/>
    <property type="match status" value="1"/>
</dbReference>
<accession>A0A0P6YDL8</accession>
<dbReference type="PROSITE" id="PS00933">
    <property type="entry name" value="FGGY_KINASES_1"/>
    <property type="match status" value="1"/>
</dbReference>
<dbReference type="InterPro" id="IPR050406">
    <property type="entry name" value="FGGY_Carb_Kinase"/>
</dbReference>
<reference evidence="13 14" key="1">
    <citation type="submission" date="2015-07" db="EMBL/GenBank/DDBJ databases">
        <title>Whole genome sequence of Ardenticatena maritima DSM 23922.</title>
        <authorList>
            <person name="Hemp J."/>
            <person name="Ward L.M."/>
            <person name="Pace L.A."/>
            <person name="Fischer W.W."/>
        </authorList>
    </citation>
    <scope>NUCLEOTIDE SEQUENCE [LARGE SCALE GENOMIC DNA]</scope>
    <source>
        <strain evidence="13 14">110S</strain>
    </source>
</reference>
<comment type="catalytic activity">
    <reaction evidence="8 10">
        <text>D-xylulose + ATP = D-xylulose 5-phosphate + ADP + H(+)</text>
        <dbReference type="Rhea" id="RHEA:10964"/>
        <dbReference type="ChEBI" id="CHEBI:15378"/>
        <dbReference type="ChEBI" id="CHEBI:17140"/>
        <dbReference type="ChEBI" id="CHEBI:30616"/>
        <dbReference type="ChEBI" id="CHEBI:57737"/>
        <dbReference type="ChEBI" id="CHEBI:456216"/>
        <dbReference type="EC" id="2.7.1.17"/>
    </reaction>
</comment>
<evidence type="ECO:0000313" key="14">
    <source>
        <dbReference type="Proteomes" id="UP000050502"/>
    </source>
</evidence>
<keyword evidence="4 8" id="KW-0547">Nucleotide-binding</keyword>
<dbReference type="SUPFAM" id="SSF53067">
    <property type="entry name" value="Actin-like ATPase domain"/>
    <property type="match status" value="2"/>
</dbReference>
<evidence type="ECO:0000256" key="6">
    <source>
        <dbReference type="ARBA" id="ARBA00022840"/>
    </source>
</evidence>
<keyword evidence="3 8" id="KW-0808">Transferase</keyword>
<feature type="domain" description="Carbohydrate kinase FGGY N-terminal" evidence="11">
    <location>
        <begin position="2"/>
        <end position="246"/>
    </location>
</feature>
<dbReference type="Pfam" id="PF00370">
    <property type="entry name" value="FGGY_N"/>
    <property type="match status" value="1"/>
</dbReference>
<proteinExistence type="inferred from homology"/>
<name>A0A0P6YDL8_9CHLR</name>
<keyword evidence="6 8" id="KW-0067">ATP-binding</keyword>
<dbReference type="Gene3D" id="3.30.420.40">
    <property type="match status" value="2"/>
</dbReference>
<feature type="domain" description="Carbohydrate kinase FGGY C-terminal" evidence="12">
    <location>
        <begin position="256"/>
        <end position="442"/>
    </location>
</feature>
<dbReference type="Proteomes" id="UP000050502">
    <property type="component" value="Unassembled WGS sequence"/>
</dbReference>
<comment type="function">
    <text evidence="8">Catalyzes the phosphorylation of D-xylulose to D-xylulose 5-phosphate.</text>
</comment>
<dbReference type="InterPro" id="IPR018485">
    <property type="entry name" value="FGGY_C"/>
</dbReference>
<dbReference type="EC" id="2.7.1.17" evidence="8 10"/>
<keyword evidence="5 8" id="KW-0418">Kinase</keyword>
<dbReference type="PIRSF" id="PIRSF000538">
    <property type="entry name" value="GlpK"/>
    <property type="match status" value="1"/>
</dbReference>
<protein>
    <recommendedName>
        <fullName evidence="8 10">Xylulose kinase</fullName>
        <shortName evidence="8 10">Xylulokinase</shortName>
        <ecNumber evidence="8 10">2.7.1.17</ecNumber>
    </recommendedName>
</protein>
<comment type="similarity">
    <text evidence="1 8 9">Belongs to the FGGY kinase family.</text>
</comment>
<dbReference type="EMBL" id="LGKN01000005">
    <property type="protein sequence ID" value="KPL87613.1"/>
    <property type="molecule type" value="Genomic_DNA"/>
</dbReference>
<dbReference type="Pfam" id="PF02782">
    <property type="entry name" value="FGGY_C"/>
    <property type="match status" value="1"/>
</dbReference>
<evidence type="ECO:0000256" key="1">
    <source>
        <dbReference type="ARBA" id="ARBA00009156"/>
    </source>
</evidence>
<feature type="site" description="Important for activity" evidence="8">
    <location>
        <position position="7"/>
    </location>
</feature>
<evidence type="ECO:0000259" key="11">
    <source>
        <dbReference type="Pfam" id="PF00370"/>
    </source>
</evidence>
<comment type="caution">
    <text evidence="13">The sequence shown here is derived from an EMBL/GenBank/DDBJ whole genome shotgun (WGS) entry which is preliminary data.</text>
</comment>
<organism evidence="13 14">
    <name type="scientific">Ardenticatena maritima</name>
    <dbReference type="NCBI Taxonomy" id="872965"/>
    <lineage>
        <taxon>Bacteria</taxon>
        <taxon>Bacillati</taxon>
        <taxon>Chloroflexota</taxon>
        <taxon>Ardenticatenia</taxon>
        <taxon>Ardenticatenales</taxon>
        <taxon>Ardenticatenaceae</taxon>
        <taxon>Ardenticatena</taxon>
    </lineage>
</organism>
<evidence type="ECO:0000256" key="7">
    <source>
        <dbReference type="ARBA" id="ARBA00023277"/>
    </source>
</evidence>
<evidence type="ECO:0000256" key="2">
    <source>
        <dbReference type="ARBA" id="ARBA00022629"/>
    </source>
</evidence>
<evidence type="ECO:0000256" key="9">
    <source>
        <dbReference type="RuleBase" id="RU003733"/>
    </source>
</evidence>
<dbReference type="PANTHER" id="PTHR43095:SF5">
    <property type="entry name" value="XYLULOSE KINASE"/>
    <property type="match status" value="1"/>
</dbReference>
<dbReference type="InterPro" id="IPR006000">
    <property type="entry name" value="Xylulokinase"/>
</dbReference>
<dbReference type="GO" id="GO:0004856">
    <property type="term" value="F:D-xylulokinase activity"/>
    <property type="evidence" value="ECO:0007669"/>
    <property type="project" value="UniProtKB-UniRule"/>
</dbReference>
<dbReference type="GO" id="GO:0005524">
    <property type="term" value="F:ATP binding"/>
    <property type="evidence" value="ECO:0007669"/>
    <property type="project" value="UniProtKB-UniRule"/>
</dbReference>
<evidence type="ECO:0000256" key="4">
    <source>
        <dbReference type="ARBA" id="ARBA00022741"/>
    </source>
</evidence>
<dbReference type="InterPro" id="IPR000577">
    <property type="entry name" value="Carb_kinase_FGGY"/>
</dbReference>
<dbReference type="PROSITE" id="PS00445">
    <property type="entry name" value="FGGY_KINASES_2"/>
    <property type="match status" value="1"/>
</dbReference>
<evidence type="ECO:0000313" key="13">
    <source>
        <dbReference type="EMBL" id="KPL87613.1"/>
    </source>
</evidence>
<dbReference type="RefSeq" id="WP_060687471.1">
    <property type="nucleotide sequence ID" value="NZ_LGKN01000005.1"/>
</dbReference>
<keyword evidence="2 8" id="KW-0859">Xylose metabolism</keyword>
<dbReference type="NCBIfam" id="TIGR01312">
    <property type="entry name" value="XylB"/>
    <property type="match status" value="1"/>
</dbReference>
<dbReference type="GO" id="GO:0005998">
    <property type="term" value="P:xylulose catabolic process"/>
    <property type="evidence" value="ECO:0007669"/>
    <property type="project" value="UniProtKB-UniRule"/>
</dbReference>
<evidence type="ECO:0000256" key="5">
    <source>
        <dbReference type="ARBA" id="ARBA00022777"/>
    </source>
</evidence>
<dbReference type="GO" id="GO:0042732">
    <property type="term" value="P:D-xylose metabolic process"/>
    <property type="evidence" value="ECO:0007669"/>
    <property type="project" value="UniProtKB-KW"/>
</dbReference>
<sequence>MYFLGIDTSTTSSKALLMDATGNVVVVASSPHTVQTPRPLWSEQNPAEWWQATAQSIRRVLQKAGVRGEDVAAVGLTGQMHGLVLLDEAGNVLRPAILWNDQRTQAQCDAIHARIGRERFIQTTGNVALTGFTAPKILWVAEHEPHLYARVRHILLPKDYVRYRLTGGYAMDKADGAGTALFDVRRRTWATDLLEALDINPAWLPPTFEGTDITGHVHQAAADATGLAVGTPVVAGGGDQAAQAVGVGAVEPGIVALTVGTSGVVFAPTTEPLIEPQGRLHAFCHAVPGMWHLMGVMLSAAGSLQWYRDTLAPDTDFDALLDEAREIPPASEGLFFLPYLSGERTPHPNPLARGAWIGLTVRHRRAHMTRALLEGVAFGLKDSFTLIAEAGTAPIREVRVSGGGARSALWRRILASVLASDLVTVNTTEGAAYGAALLAAVGVGQWADVPTACRCAVRATGRTTPDPAATVRYADAYNLYRDLYPALEGLFPRMATFA</sequence>
<evidence type="ECO:0000256" key="3">
    <source>
        <dbReference type="ARBA" id="ARBA00022679"/>
    </source>
</evidence>
<keyword evidence="7 8" id="KW-0119">Carbohydrate metabolism</keyword>
<dbReference type="PATRIC" id="fig|872965.6.peg.1696"/>
<dbReference type="InterPro" id="IPR018484">
    <property type="entry name" value="FGGY_N"/>
</dbReference>
<dbReference type="InterPro" id="IPR018483">
    <property type="entry name" value="Carb_kinase_FGGY_CS"/>
</dbReference>
<dbReference type="AlphaFoldDB" id="A0A0P6YDL8"/>
<feature type="active site" description="Proton acceptor" evidence="8">
    <location>
        <position position="239"/>
    </location>
</feature>
<feature type="binding site" evidence="8">
    <location>
        <begin position="80"/>
        <end position="81"/>
    </location>
    <ligand>
        <name>substrate</name>
    </ligand>
</feature>